<feature type="domain" description="Acyltransferase 3" evidence="2">
    <location>
        <begin position="4"/>
        <end position="329"/>
    </location>
</feature>
<feature type="transmembrane region" description="Helical" evidence="1">
    <location>
        <begin position="253"/>
        <end position="271"/>
    </location>
</feature>
<dbReference type="GO" id="GO:0016747">
    <property type="term" value="F:acyltransferase activity, transferring groups other than amino-acyl groups"/>
    <property type="evidence" value="ECO:0007669"/>
    <property type="project" value="InterPro"/>
</dbReference>
<protein>
    <submittedName>
        <fullName evidence="3">Acyltransferase</fullName>
    </submittedName>
</protein>
<keyword evidence="1" id="KW-1133">Transmembrane helix</keyword>
<feature type="transmembrane region" description="Helical" evidence="1">
    <location>
        <begin position="12"/>
        <end position="29"/>
    </location>
</feature>
<name>A0A943HJ82_9FIRM</name>
<dbReference type="InterPro" id="IPR002656">
    <property type="entry name" value="Acyl_transf_3_dom"/>
</dbReference>
<feature type="transmembrane region" description="Helical" evidence="1">
    <location>
        <begin position="190"/>
        <end position="211"/>
    </location>
</feature>
<comment type="caution">
    <text evidence="3">The sequence shown here is derived from an EMBL/GenBank/DDBJ whole genome shotgun (WGS) entry which is preliminary data.</text>
</comment>
<dbReference type="Pfam" id="PF01757">
    <property type="entry name" value="Acyl_transf_3"/>
    <property type="match status" value="1"/>
</dbReference>
<dbReference type="AlphaFoldDB" id="A0A943HJ82"/>
<keyword evidence="3" id="KW-0808">Transferase</keyword>
<feature type="transmembrane region" description="Helical" evidence="1">
    <location>
        <begin position="87"/>
        <end position="105"/>
    </location>
</feature>
<gene>
    <name evidence="3" type="ORF">KHY36_14990</name>
</gene>
<evidence type="ECO:0000313" key="4">
    <source>
        <dbReference type="Proteomes" id="UP000759273"/>
    </source>
</evidence>
<keyword evidence="3" id="KW-0012">Acyltransferase</keyword>
<evidence type="ECO:0000259" key="2">
    <source>
        <dbReference type="Pfam" id="PF01757"/>
    </source>
</evidence>
<feature type="transmembrane region" description="Helical" evidence="1">
    <location>
        <begin position="321"/>
        <end position="339"/>
    </location>
</feature>
<feature type="transmembrane region" description="Helical" evidence="1">
    <location>
        <begin position="292"/>
        <end position="315"/>
    </location>
</feature>
<dbReference type="PANTHER" id="PTHR36927">
    <property type="entry name" value="BLR4337 PROTEIN"/>
    <property type="match status" value="1"/>
</dbReference>
<proteinExistence type="predicted"/>
<dbReference type="Proteomes" id="UP000759273">
    <property type="component" value="Unassembled WGS sequence"/>
</dbReference>
<feature type="transmembrane region" description="Helical" evidence="1">
    <location>
        <begin position="223"/>
        <end position="241"/>
    </location>
</feature>
<dbReference type="PANTHER" id="PTHR36927:SF1">
    <property type="entry name" value="MDO-LIKE PROTEIN"/>
    <property type="match status" value="1"/>
</dbReference>
<reference evidence="3" key="1">
    <citation type="submission" date="2021-02" db="EMBL/GenBank/DDBJ databases">
        <title>Infant gut strain persistence is associated with maternal origin, phylogeny, and functional potential including surface adhesion and iron acquisition.</title>
        <authorList>
            <person name="Lou Y.C."/>
        </authorList>
    </citation>
    <scope>NUCLEOTIDE SEQUENCE</scope>
    <source>
        <strain evidence="3">L3_101_000M1_dasL3_101_000M1_concoct_87</strain>
    </source>
</reference>
<feature type="transmembrane region" description="Helical" evidence="1">
    <location>
        <begin position="49"/>
        <end position="67"/>
    </location>
</feature>
<dbReference type="EMBL" id="JAGZGG010000065">
    <property type="protein sequence ID" value="MBS5333813.1"/>
    <property type="molecule type" value="Genomic_DNA"/>
</dbReference>
<keyword evidence="1" id="KW-0472">Membrane</keyword>
<accession>A0A943HJ82</accession>
<evidence type="ECO:0000256" key="1">
    <source>
        <dbReference type="SAM" id="Phobius"/>
    </source>
</evidence>
<keyword evidence="1" id="KW-0812">Transmembrane</keyword>
<feature type="transmembrane region" description="Helical" evidence="1">
    <location>
        <begin position="165"/>
        <end position="184"/>
    </location>
</feature>
<dbReference type="InterPro" id="IPR050623">
    <property type="entry name" value="Glucan_succinyl_AcylTrfase"/>
</dbReference>
<sequence>MRKHYLDNIRWATVLLVVLYHAIFMYNHVVTAGVVGPVTDCRWQDALQYLLYPWFMVVLFLVSGASARYALDSRSGKAFFAERTRKLLVPSTLGLLVLGWAQGYFNMAFSHVFENILSGVPAPVLYLIMTVSGIGVLWTCHVLWVCALVLLAVRRIECGRLLAKCASLPCWAVAALGVAAWVSAQVLNPPIIQVYRFGIYIFSYLAGYYVFSQPQVMDTLARRAPILCAVAAALGLVYLWHSWGKNYAVAPNVNSPLAIAYGWAACLAVFGGMKRWGDRTGPVAAFLARHSFGLYVCHYLALSAAAYGLVCCLHWRGAVVYLLSAVAAYGGGLALYAVLRHVPVVRYCVFGIKKEKPHVL</sequence>
<organism evidence="3 4">
    <name type="scientific">Subdoligranulum variabile</name>
    <dbReference type="NCBI Taxonomy" id="214851"/>
    <lineage>
        <taxon>Bacteria</taxon>
        <taxon>Bacillati</taxon>
        <taxon>Bacillota</taxon>
        <taxon>Clostridia</taxon>
        <taxon>Eubacteriales</taxon>
        <taxon>Oscillospiraceae</taxon>
        <taxon>Subdoligranulum</taxon>
    </lineage>
</organism>
<evidence type="ECO:0000313" key="3">
    <source>
        <dbReference type="EMBL" id="MBS5333813.1"/>
    </source>
</evidence>
<feature type="transmembrane region" description="Helical" evidence="1">
    <location>
        <begin position="125"/>
        <end position="153"/>
    </location>
</feature>